<feature type="compositionally biased region" description="Basic and acidic residues" evidence="1">
    <location>
        <begin position="1994"/>
        <end position="2005"/>
    </location>
</feature>
<dbReference type="SUPFAM" id="SSF101447">
    <property type="entry name" value="Formin homology 2 domain (FH2 domain)"/>
    <property type="match status" value="1"/>
</dbReference>
<feature type="compositionally biased region" description="Low complexity" evidence="1">
    <location>
        <begin position="1506"/>
        <end position="1517"/>
    </location>
</feature>
<feature type="compositionally biased region" description="Pro residues" evidence="1">
    <location>
        <begin position="211"/>
        <end position="233"/>
    </location>
</feature>
<feature type="compositionally biased region" description="Basic and acidic residues" evidence="1">
    <location>
        <begin position="1933"/>
        <end position="1952"/>
    </location>
</feature>
<feature type="region of interest" description="Disordered" evidence="1">
    <location>
        <begin position="146"/>
        <end position="336"/>
    </location>
</feature>
<feature type="compositionally biased region" description="Polar residues" evidence="1">
    <location>
        <begin position="600"/>
        <end position="615"/>
    </location>
</feature>
<sequence length="2076" mass="221436">MVDAPLEEKPPSDEKAPSEMKSAPTPSPDPEPQPKEEAEDQQAGGGWGIAQGLKNVYDWFAGPAEVAKGTESEPQTAVKDDLYTSGSSNEEEDYPHFDSVDDFEAYSEMPHNPLAQPFGGAPPVPSFIKGESVCLSFYLPPFTIPGMNDPPPFESFPPLPSSPTHDDSDSDDDEDEEFFDAMPYNPLTSPWSVTNNIAKPNKPISAEVAPSPAPAPVPSDSPKSDVPPSPQPSSAPSGGSQAKPGKVKASAALEALFAQRAGDMGGGKKDTPAPAPPAPPPPAPPLPPSNVPAPPPAPPPPPSSSQTGTSEGTNGEAVPPSKPAAPVPKAKAGKVKASAALEALFAQRAGDLGGGAKTAPAAPPPAPPPPASPPFTTPSSQPDEKEASGPKVKKGKVKASAALEALFAQRAGEMGGGETKTTAASPPSAAPIPPPAKVPPAPPPPPAAPGGIPPAPPPPPPSSGPPPGPPSQPDESAKPKAAGPPKVKTGKVKASAALEALFAQRAGEMGGGGAAAPAAAPPAVPAAPPPAPPPPAPPAPAPPPPGPIVAPSKDTGGAAKPAPKIPKVRKGKVKASGALEALFAQRAADMGGGAPAAAPTSTGEESSPAETQQEQKPGPSNAVADLFAKRAQRPPPEQAPEEEPAPTEEQQAAASSSKNASPSQESKPYEELPDEVKWKIESFKRMGKKPEQCKMMLRMQRLLNGLSEGQMNQVDYFIEHGKEYEPPEEAPGIPYEPLPDEVKWKIESFKRMGKKPDQCKKMLKMQQLLNGLSEGQMNQVDYFIEHDKEYEPPEEGPGIPFEPLPDEVKWKIESFKRMGKKPDQCKKMLKMQQLLNGLSEGQMNQVDYFIEHDKEYEPPAGGGVPYEPLPDEVKWKIESFKRMGKKPDQCKKMLKMQQLLNGLTEGQMNQVDYFIEHGKEKVGGGGGKKKAKKKDPFLCEVEDCEMCEHVQGKPFYLSDRKEKEEKWEESRLKETVFGEMKCFETPDFVPVADLIPKLGRIFKFVPSQKKNAGSGGGGKSEKEKKEEEERQYWVVKNGKTRFNIEMMLSRQLPEPLWPCLVASLTGKPCEEGDAPIPADKFKSIQSMKKWIDEEAQEVPPPAEKAAKLAEALGDGRVDEEEVGAVDRFLVHVYFKVPGAGARAAVKVQELTLDEQGEFFSEKLRASRSAVGEIRGSVALREWLQLAMGAVNHLNAFKRKNDLRKVFPLDTLTKMSSYKGSPPHNRDNLLFVLVRELNAQAKEAKEKDDTARSELLNSMLDLHSNMPHLKRKSSLKIDTLYKDFETWKEQYEAASSNEKIASTFTKFLESWKKLIDEIETLFSDCREEDTKLFDWLGVQNDRDARAGALPTLVEFCEDVKLWLEKTSSYKPPEEEKEKEKDEKADTSKTLKKEKPETDRHSKPPAPPPPPAKGKVGGDSSKTSKAPRKEIKVKKGKVSGSPELEALFAAPPSAPSTGIASKPSEEKPTKPVSGPKVKKGKVKASAALEALFAQRAGDMGGGGNKTTSPPASTPSVAAPASPPPAPPLAPKAPPPPGPPPAPPSDPPSQAKQAKRQPKPEASVPKVKPGKVKASAALEALFAQRAGDMGGGTSSSTDHAQPAVPPAPPPPAAAKPPPPAPPPPSRGGPPPAPPPPSGPKDSSGPTAAGKDPGTARKSGDEKRPAAPKARKGKVKASAALEALFAGRAAAMGGGASFLFSGQNSWPHVGLVQAPQSNEINFLLSSGNTDVWRTLWKEPSGLQADPRSDGNGSEECVEAAAGTGLSQGSVGEPVGDIGCSRHLIGDNLERSIVSRCPRVFRYEEASGGQIIANEEVTVSPFLEGVDGQAVRPLWVSGNFMGSGGEGTGNRDENEDSFLDVEVEEVQNAGEARPACFSSSIVSVRFFLEVFCMAERLCERGVLPSALANAAGGVAALSLFPQVPVGVQLQTSHLEVHATQEAGREKEEIEERERRVEACQVPQEGRREQGVAEPSDSEPVPEDIEVDWWGQGDGNALHAQEDEKEKEKEGVYSAPEGEGEKEDEEEALRERLGELKERLVNVLKEKEKKEHPLPRVMPVDPQVIKSMMEHVNPRKGHIQKI</sequence>
<feature type="compositionally biased region" description="Low complexity" evidence="1">
    <location>
        <begin position="647"/>
        <end position="666"/>
    </location>
</feature>
<feature type="compositionally biased region" description="Basic and acidic residues" evidence="1">
    <location>
        <begin position="1"/>
        <end position="18"/>
    </location>
</feature>
<feature type="region of interest" description="Disordered" evidence="1">
    <location>
        <begin position="1"/>
        <end position="48"/>
    </location>
</feature>
<feature type="region of interest" description="Disordered" evidence="1">
    <location>
        <begin position="508"/>
        <end position="574"/>
    </location>
</feature>
<dbReference type="EMBL" id="CDMZ01001864">
    <property type="protein sequence ID" value="CUC09861.1"/>
    <property type="molecule type" value="Genomic_DNA"/>
</dbReference>
<gene>
    <name evidence="3" type="ORF">Cvel_5678.t2.CR1</name>
</gene>
<evidence type="ECO:0000259" key="2">
    <source>
        <dbReference type="Pfam" id="PF02181"/>
    </source>
</evidence>
<feature type="compositionally biased region" description="Low complexity" evidence="1">
    <location>
        <begin position="234"/>
        <end position="244"/>
    </location>
</feature>
<reference evidence="3" key="1">
    <citation type="submission" date="2014-11" db="EMBL/GenBank/DDBJ databases">
        <title>Molecular phylogeny of cliff fern family Woodsiaceae with morphological implications.</title>
        <authorList>
            <person name="Shao Y.-Z."/>
            <person name="Wei R."/>
            <person name="Zhang X.-C."/>
        </authorList>
    </citation>
    <scope>NUCLEOTIDE SEQUENCE</scope>
</reference>
<evidence type="ECO:0000313" key="3">
    <source>
        <dbReference type="EMBL" id="CUC09861.1"/>
    </source>
</evidence>
<feature type="compositionally biased region" description="Acidic residues" evidence="1">
    <location>
        <begin position="2012"/>
        <end position="2022"/>
    </location>
</feature>
<feature type="region of interest" description="Disordered" evidence="1">
    <location>
        <begin position="589"/>
        <end position="673"/>
    </location>
</feature>
<dbReference type="InterPro" id="IPR015425">
    <property type="entry name" value="FH2_Formin"/>
</dbReference>
<feature type="compositionally biased region" description="Basic and acidic residues" evidence="1">
    <location>
        <begin position="1019"/>
        <end position="1029"/>
    </location>
</feature>
<feature type="region of interest" description="Disordered" evidence="1">
    <location>
        <begin position="1369"/>
        <end position="1568"/>
    </location>
</feature>
<feature type="region of interest" description="Disordered" evidence="1">
    <location>
        <begin position="1933"/>
        <end position="2022"/>
    </location>
</feature>
<feature type="compositionally biased region" description="Basic and acidic residues" evidence="1">
    <location>
        <begin position="1370"/>
        <end position="1400"/>
    </location>
</feature>
<feature type="domain" description="FH2" evidence="2">
    <location>
        <begin position="1099"/>
        <end position="1358"/>
    </location>
</feature>
<dbReference type="Gene3D" id="1.20.58.2220">
    <property type="entry name" value="Formin, FH2 domain"/>
    <property type="match status" value="1"/>
</dbReference>
<accession>A0A0K6S8I9</accession>
<organism evidence="3">
    <name type="scientific">Chromera velia CCMP2878</name>
    <dbReference type="NCBI Taxonomy" id="1169474"/>
    <lineage>
        <taxon>Eukaryota</taxon>
        <taxon>Sar</taxon>
        <taxon>Alveolata</taxon>
        <taxon>Colpodellida</taxon>
        <taxon>Chromeraceae</taxon>
        <taxon>Chromera</taxon>
    </lineage>
</organism>
<proteinExistence type="predicted"/>
<feature type="compositionally biased region" description="Pro residues" evidence="1">
    <location>
        <begin position="428"/>
        <end position="472"/>
    </location>
</feature>
<evidence type="ECO:0000256" key="1">
    <source>
        <dbReference type="SAM" id="MobiDB-lite"/>
    </source>
</evidence>
<feature type="compositionally biased region" description="Polar residues" evidence="1">
    <location>
        <begin position="186"/>
        <end position="198"/>
    </location>
</feature>
<name>A0A0K6S8I9_9ALVE</name>
<feature type="compositionally biased region" description="Acidic residues" evidence="1">
    <location>
        <begin position="1970"/>
        <end position="1981"/>
    </location>
</feature>
<feature type="compositionally biased region" description="Pro residues" evidence="1">
    <location>
        <begin position="519"/>
        <end position="548"/>
    </location>
</feature>
<feature type="region of interest" description="Disordered" evidence="1">
    <location>
        <begin position="1736"/>
        <end position="1765"/>
    </location>
</feature>
<feature type="region of interest" description="Disordered" evidence="1">
    <location>
        <begin position="1008"/>
        <end position="1029"/>
    </location>
</feature>
<feature type="region of interest" description="Disordered" evidence="1">
    <location>
        <begin position="1580"/>
        <end position="1672"/>
    </location>
</feature>
<feature type="compositionally biased region" description="Pro residues" evidence="1">
    <location>
        <begin position="148"/>
        <end position="161"/>
    </location>
</feature>
<feature type="compositionally biased region" description="Basic and acidic residues" evidence="1">
    <location>
        <begin position="1650"/>
        <end position="1661"/>
    </location>
</feature>
<dbReference type="InterPro" id="IPR042201">
    <property type="entry name" value="FH2_Formin_sf"/>
</dbReference>
<feature type="compositionally biased region" description="Low complexity" evidence="1">
    <location>
        <begin position="327"/>
        <end position="336"/>
    </location>
</feature>
<feature type="compositionally biased region" description="Pro residues" evidence="1">
    <location>
        <begin position="1518"/>
        <end position="1544"/>
    </location>
</feature>
<protein>
    <recommendedName>
        <fullName evidence="2">FH2 domain-containing protein</fullName>
    </recommendedName>
</protein>
<feature type="region of interest" description="Disordered" evidence="1">
    <location>
        <begin position="66"/>
        <end position="96"/>
    </location>
</feature>
<feature type="region of interest" description="Disordered" evidence="1">
    <location>
        <begin position="351"/>
        <end position="492"/>
    </location>
</feature>
<feature type="compositionally biased region" description="Pro residues" evidence="1">
    <location>
        <begin position="1600"/>
        <end position="1635"/>
    </location>
</feature>
<dbReference type="VEuPathDB" id="CryptoDB:Cvel_5678"/>
<feature type="compositionally biased region" description="Pro residues" evidence="1">
    <location>
        <begin position="361"/>
        <end position="376"/>
    </location>
</feature>
<dbReference type="Pfam" id="PF02181">
    <property type="entry name" value="FH2"/>
    <property type="match status" value="1"/>
</dbReference>
<feature type="compositionally biased region" description="Acidic residues" evidence="1">
    <location>
        <begin position="168"/>
        <end position="179"/>
    </location>
</feature>
<feature type="compositionally biased region" description="Pro residues" evidence="1">
    <location>
        <begin position="273"/>
        <end position="303"/>
    </location>
</feature>